<dbReference type="InterPro" id="IPR050951">
    <property type="entry name" value="Retrovirus_Pol_polyprotein"/>
</dbReference>
<gene>
    <name evidence="8" type="ORF">QTO34_019304</name>
</gene>
<dbReference type="PROSITE" id="PS50994">
    <property type="entry name" value="INTEGRASE"/>
    <property type="match status" value="1"/>
</dbReference>
<sequence>MLMISFSAAPQRRIQNFTPTSYSIFLLTRDIGCLRKKHNLSSHLLRTCPDPIFKGHSPSRVALISKIPTPTTKQELLSFLGLTGYYAVLAKPLYQAAKEDPHEPLNPSTPISSPFKILQEALLRAPALRLPDMSKPFCLYITERQGTAVGLLGQHKGPTLQAVAYLSKQLDNTVLGWPSCLKNLAAAAILTLESLKITLHSPFTVYSSHNIKDMLSQRHLQNIMSPSRIQQLHTLFFSKHLKLAQAMVFCGRATLMGPKSRMWLASRSFPTTVLVFVDIFSGWVEAFPTASETAYTVSQTLFNQIIPHFGLLTSIQSDSRPAFISQITQAVSQALGIKWHFIFLTGLSPQVEKTNSILKTHLSKLDQEVKMPWPETLPLALMRIRSTPRAPTFYSPFEIMYGRTFLLGHDLAGEAEPMGDYLPVLQTTRAILRDAVNTLLPSPNPDHRSEDNLAGQHVLIRQPADKLQPRWTGLLTVVYSTPTAVKVCGLPHWIHRTKIKVSPLEPHPRTVLGMELRIATSSNKELPLLLAPSSPLFMVSAIGPDCNPVRHRKLKQLPMLAQSEVTELQLGPAFATFPENRGAIPVANALWEVQQVLPKQVKLARTLRRRKAGLGVAGVADWAGRTLSFRCQRRHELSVCAMAVLRHRRGLWGSEPTSCRGPSKAGELGACPLQHQAFQKPPPRRRLLKGLVHQQTGTQLPRDQKQTVGF</sequence>
<dbReference type="PANTHER" id="PTHR37984">
    <property type="entry name" value="PROTEIN CBG26694"/>
    <property type="match status" value="1"/>
</dbReference>
<dbReference type="GO" id="GO:0003676">
    <property type="term" value="F:nucleic acid binding"/>
    <property type="evidence" value="ECO:0007669"/>
    <property type="project" value="InterPro"/>
</dbReference>
<dbReference type="EMBL" id="JAULJE010000009">
    <property type="protein sequence ID" value="KAK1338650.1"/>
    <property type="molecule type" value="Genomic_DNA"/>
</dbReference>
<evidence type="ECO:0000256" key="1">
    <source>
        <dbReference type="ARBA" id="ARBA00022679"/>
    </source>
</evidence>
<keyword evidence="2" id="KW-0548">Nucleotidyltransferase</keyword>
<dbReference type="GO" id="GO:0016787">
    <property type="term" value="F:hydrolase activity"/>
    <property type="evidence" value="ECO:0007669"/>
    <property type="project" value="UniProtKB-KW"/>
</dbReference>
<dbReference type="InterPro" id="IPR012337">
    <property type="entry name" value="RNaseH-like_sf"/>
</dbReference>
<dbReference type="InterPro" id="IPR036397">
    <property type="entry name" value="RNaseH_sf"/>
</dbReference>
<proteinExistence type="predicted"/>
<dbReference type="Gene3D" id="2.30.30.850">
    <property type="match status" value="1"/>
</dbReference>
<dbReference type="SUPFAM" id="SSF53098">
    <property type="entry name" value="Ribonuclease H-like"/>
    <property type="match status" value="1"/>
</dbReference>
<dbReference type="Pfam" id="PF18697">
    <property type="entry name" value="MLVIN_C"/>
    <property type="match status" value="1"/>
</dbReference>
<evidence type="ECO:0000256" key="2">
    <source>
        <dbReference type="ARBA" id="ARBA00022695"/>
    </source>
</evidence>
<keyword evidence="5" id="KW-0378">Hydrolase</keyword>
<dbReference type="InterPro" id="IPR043128">
    <property type="entry name" value="Rev_trsase/Diguanyl_cyclase"/>
</dbReference>
<accession>A0AA40HWJ1</accession>
<organism evidence="8 9">
    <name type="scientific">Cnephaeus nilssonii</name>
    <name type="common">Northern bat</name>
    <name type="synonym">Eptesicus nilssonii</name>
    <dbReference type="NCBI Taxonomy" id="3371016"/>
    <lineage>
        <taxon>Eukaryota</taxon>
        <taxon>Metazoa</taxon>
        <taxon>Chordata</taxon>
        <taxon>Craniata</taxon>
        <taxon>Vertebrata</taxon>
        <taxon>Euteleostomi</taxon>
        <taxon>Mammalia</taxon>
        <taxon>Eutheria</taxon>
        <taxon>Laurasiatheria</taxon>
        <taxon>Chiroptera</taxon>
        <taxon>Yangochiroptera</taxon>
        <taxon>Vespertilionidae</taxon>
        <taxon>Cnephaeus</taxon>
    </lineage>
</organism>
<dbReference type="Pfam" id="PF17917">
    <property type="entry name" value="RT_RNaseH"/>
    <property type="match status" value="1"/>
</dbReference>
<comment type="caution">
    <text evidence="8">The sequence shown here is derived from an EMBL/GenBank/DDBJ whole genome shotgun (WGS) entry which is preliminary data.</text>
</comment>
<evidence type="ECO:0000256" key="5">
    <source>
        <dbReference type="ARBA" id="ARBA00022801"/>
    </source>
</evidence>
<protein>
    <recommendedName>
        <fullName evidence="7">Integrase catalytic domain-containing protein</fullName>
    </recommendedName>
</protein>
<dbReference type="Gene3D" id="3.30.420.10">
    <property type="entry name" value="Ribonuclease H-like superfamily/Ribonuclease H"/>
    <property type="match status" value="1"/>
</dbReference>
<dbReference type="Gene3D" id="3.30.70.270">
    <property type="match status" value="1"/>
</dbReference>
<dbReference type="InterPro" id="IPR041373">
    <property type="entry name" value="RT_RNaseH"/>
</dbReference>
<dbReference type="InterPro" id="IPR001584">
    <property type="entry name" value="Integrase_cat-core"/>
</dbReference>
<feature type="domain" description="Integrase catalytic" evidence="7">
    <location>
        <begin position="254"/>
        <end position="404"/>
    </location>
</feature>
<evidence type="ECO:0000256" key="3">
    <source>
        <dbReference type="ARBA" id="ARBA00022722"/>
    </source>
</evidence>
<dbReference type="PANTHER" id="PTHR37984:SF5">
    <property type="entry name" value="PROTEIN NYNRIN-LIKE"/>
    <property type="match status" value="1"/>
</dbReference>
<dbReference type="GO" id="GO:0004519">
    <property type="term" value="F:endonuclease activity"/>
    <property type="evidence" value="ECO:0007669"/>
    <property type="project" value="UniProtKB-KW"/>
</dbReference>
<dbReference type="Pfam" id="PF00665">
    <property type="entry name" value="rve"/>
    <property type="match status" value="1"/>
</dbReference>
<keyword evidence="3" id="KW-0540">Nuclease</keyword>
<keyword evidence="1" id="KW-0808">Transferase</keyword>
<dbReference type="Proteomes" id="UP001177744">
    <property type="component" value="Unassembled WGS sequence"/>
</dbReference>
<dbReference type="AlphaFoldDB" id="A0AA40HWJ1"/>
<evidence type="ECO:0000256" key="4">
    <source>
        <dbReference type="ARBA" id="ARBA00022759"/>
    </source>
</evidence>
<dbReference type="SUPFAM" id="SSF56672">
    <property type="entry name" value="DNA/RNA polymerases"/>
    <property type="match status" value="1"/>
</dbReference>
<evidence type="ECO:0000259" key="7">
    <source>
        <dbReference type="PROSITE" id="PS50994"/>
    </source>
</evidence>
<evidence type="ECO:0000256" key="6">
    <source>
        <dbReference type="ARBA" id="ARBA00022918"/>
    </source>
</evidence>
<name>A0AA40HWJ1_CNENI</name>
<evidence type="ECO:0000313" key="9">
    <source>
        <dbReference type="Proteomes" id="UP001177744"/>
    </source>
</evidence>
<evidence type="ECO:0000313" key="8">
    <source>
        <dbReference type="EMBL" id="KAK1338650.1"/>
    </source>
</evidence>
<dbReference type="GO" id="GO:0015074">
    <property type="term" value="P:DNA integration"/>
    <property type="evidence" value="ECO:0007669"/>
    <property type="project" value="InterPro"/>
</dbReference>
<dbReference type="InterPro" id="IPR043502">
    <property type="entry name" value="DNA/RNA_pol_sf"/>
</dbReference>
<keyword evidence="4" id="KW-0255">Endonuclease</keyword>
<dbReference type="InterPro" id="IPR040643">
    <property type="entry name" value="MLVIN_C"/>
</dbReference>
<dbReference type="GO" id="GO:0003964">
    <property type="term" value="F:RNA-directed DNA polymerase activity"/>
    <property type="evidence" value="ECO:0007669"/>
    <property type="project" value="UniProtKB-KW"/>
</dbReference>
<reference evidence="8" key="1">
    <citation type="submission" date="2023-06" db="EMBL/GenBank/DDBJ databases">
        <title>Reference genome for the Northern bat (Eptesicus nilssonii), a most northern bat species.</title>
        <authorList>
            <person name="Laine V.N."/>
            <person name="Pulliainen A.T."/>
            <person name="Lilley T.M."/>
        </authorList>
    </citation>
    <scope>NUCLEOTIDE SEQUENCE</scope>
    <source>
        <strain evidence="8">BLF_Eptnil</strain>
        <tissue evidence="8">Kidney</tissue>
    </source>
</reference>
<keyword evidence="9" id="KW-1185">Reference proteome</keyword>
<keyword evidence="6" id="KW-0695">RNA-directed DNA polymerase</keyword>
<dbReference type="Gene3D" id="3.10.20.370">
    <property type="match status" value="1"/>
</dbReference>